<feature type="compositionally biased region" description="Polar residues" evidence="5">
    <location>
        <begin position="247"/>
        <end position="259"/>
    </location>
</feature>
<dbReference type="PANTHER" id="PTHR48010">
    <property type="entry name" value="OS05G0588300 PROTEIN"/>
    <property type="match status" value="1"/>
</dbReference>
<dbReference type="InterPro" id="IPR050994">
    <property type="entry name" value="At_inactive_RLKs"/>
</dbReference>
<dbReference type="EMBL" id="BDSP01000117">
    <property type="protein sequence ID" value="GAX17487.1"/>
    <property type="molecule type" value="Genomic_DNA"/>
</dbReference>
<organism evidence="7 8">
    <name type="scientific">Fistulifera solaris</name>
    <name type="common">Oleaginous diatom</name>
    <dbReference type="NCBI Taxonomy" id="1519565"/>
    <lineage>
        <taxon>Eukaryota</taxon>
        <taxon>Sar</taxon>
        <taxon>Stramenopiles</taxon>
        <taxon>Ochrophyta</taxon>
        <taxon>Bacillariophyta</taxon>
        <taxon>Bacillariophyceae</taxon>
        <taxon>Bacillariophycidae</taxon>
        <taxon>Naviculales</taxon>
        <taxon>Naviculaceae</taxon>
        <taxon>Fistulifera</taxon>
    </lineage>
</organism>
<feature type="compositionally biased region" description="Polar residues" evidence="5">
    <location>
        <begin position="208"/>
        <end position="218"/>
    </location>
</feature>
<feature type="compositionally biased region" description="Low complexity" evidence="5">
    <location>
        <begin position="132"/>
        <end position="145"/>
    </location>
</feature>
<evidence type="ECO:0000313" key="8">
    <source>
        <dbReference type="Proteomes" id="UP000198406"/>
    </source>
</evidence>
<dbReference type="FunFam" id="3.80.10.10:FF:000400">
    <property type="entry name" value="Nuclear pore complex protein NUP107"/>
    <property type="match status" value="1"/>
</dbReference>
<dbReference type="InterPro" id="IPR001611">
    <property type="entry name" value="Leu-rich_rpt"/>
</dbReference>
<proteinExistence type="predicted"/>
<dbReference type="Pfam" id="PF13855">
    <property type="entry name" value="LRR_8"/>
    <property type="match status" value="1"/>
</dbReference>
<evidence type="ECO:0000256" key="3">
    <source>
        <dbReference type="ARBA" id="ARBA00022737"/>
    </source>
</evidence>
<feature type="chain" id="PRO_5012780512" description="Leucine-rich repeat-containing N-terminal plant-type domain-containing protein" evidence="6">
    <location>
        <begin position="18"/>
        <end position="682"/>
    </location>
</feature>
<evidence type="ECO:0000256" key="4">
    <source>
        <dbReference type="ARBA" id="ARBA00023136"/>
    </source>
</evidence>
<dbReference type="Proteomes" id="UP000198406">
    <property type="component" value="Unassembled WGS sequence"/>
</dbReference>
<dbReference type="SUPFAM" id="SSF52058">
    <property type="entry name" value="L domain-like"/>
    <property type="match status" value="1"/>
</dbReference>
<protein>
    <recommendedName>
        <fullName evidence="9">Leucine-rich repeat-containing N-terminal plant-type domain-containing protein</fullName>
    </recommendedName>
</protein>
<dbReference type="OrthoDB" id="48824at2759"/>
<keyword evidence="3" id="KW-0677">Repeat</keyword>
<dbReference type="AlphaFoldDB" id="A0A1Z5JTZ2"/>
<feature type="compositionally biased region" description="Low complexity" evidence="5">
    <location>
        <begin position="341"/>
        <end position="352"/>
    </location>
</feature>
<evidence type="ECO:0000256" key="1">
    <source>
        <dbReference type="ARBA" id="ARBA00004370"/>
    </source>
</evidence>
<feature type="compositionally biased region" description="Low complexity" evidence="5">
    <location>
        <begin position="163"/>
        <end position="185"/>
    </location>
</feature>
<dbReference type="GO" id="GO:0016020">
    <property type="term" value="C:membrane"/>
    <property type="evidence" value="ECO:0007669"/>
    <property type="project" value="UniProtKB-SubCell"/>
</dbReference>
<feature type="region of interest" description="Disordered" evidence="5">
    <location>
        <begin position="94"/>
        <end position="368"/>
    </location>
</feature>
<dbReference type="InterPro" id="IPR032675">
    <property type="entry name" value="LRR_dom_sf"/>
</dbReference>
<evidence type="ECO:0008006" key="9">
    <source>
        <dbReference type="Google" id="ProtNLM"/>
    </source>
</evidence>
<keyword evidence="2 6" id="KW-0732">Signal</keyword>
<feature type="signal peptide" evidence="6">
    <location>
        <begin position="1"/>
        <end position="17"/>
    </location>
</feature>
<keyword evidence="4" id="KW-0472">Membrane</keyword>
<keyword evidence="8" id="KW-1185">Reference proteome</keyword>
<evidence type="ECO:0000313" key="7">
    <source>
        <dbReference type="EMBL" id="GAX17487.1"/>
    </source>
</evidence>
<dbReference type="InParanoid" id="A0A1Z5JTZ2"/>
<feature type="compositionally biased region" description="Low complexity" evidence="5">
    <location>
        <begin position="219"/>
        <end position="230"/>
    </location>
</feature>
<comment type="caution">
    <text evidence="7">The sequence shown here is derived from an EMBL/GenBank/DDBJ whole genome shotgun (WGS) entry which is preliminary data.</text>
</comment>
<evidence type="ECO:0000256" key="6">
    <source>
        <dbReference type="SAM" id="SignalP"/>
    </source>
</evidence>
<evidence type="ECO:0000256" key="5">
    <source>
        <dbReference type="SAM" id="MobiDB-lite"/>
    </source>
</evidence>
<accession>A0A1Z5JTZ2</accession>
<feature type="compositionally biased region" description="Polar residues" evidence="5">
    <location>
        <begin position="286"/>
        <end position="310"/>
    </location>
</feature>
<name>A0A1Z5JTZ2_FISSO</name>
<evidence type="ECO:0000256" key="2">
    <source>
        <dbReference type="ARBA" id="ARBA00022729"/>
    </source>
</evidence>
<dbReference type="PANTHER" id="PTHR48010:SF58">
    <property type="entry name" value="RECEPTOR PROTEIN KINASE-LIKE PROTEIN ZAR1"/>
    <property type="match status" value="1"/>
</dbReference>
<sequence length="682" mass="70715">MFRTAFFLLFALGGADAALKRMRNQSYEIKLTNRRAMTENRFTDKHQVDVFLDALMRDYAESNLEMQSMSMSLPVQPVTPPSGSVVTPPGAFPVLSPIGEGSPVSAPTEGSVVTPTGEGTPVASPTDVAPVTTPTGEGSPVSSPSEGPPVATPTGEESPVSLPTEGSPVSSPSEGSPVSPTGGSPVATPAESPVSTPTEGGLPFPSPTDGSVVTPTGETSPVSSPTVGSPLPAPTTGSPGSLPSAESPVSNPTVGSPTATLPVAIPSEGGSVTLTPVQGSPIAPSPNGSPVATPTGESSPGTAPTNSMPQASVMPAVAEPTGAAPPSPELVPSTPTAIGAVSSLSPSSSVLLQPDEEQPTVDSLSSDFPSDIPSLSLQPSITNGPSTTLVPTFPGRTGTIMEKCGMEPELRSTELVMLFSNVSNPVVGLTPGSPEWWARMWLDQEDGYIACPGNGRDTVERYVLVLLYYATQGDAWVSCSTGDLSCEKRWLSDEHHCDWYGVSCDTTKQVTKVVVKDNGLKGPLPSELFALSSLIQLSLDHNQINGTISSSIGNLKQLQILELDDNKMTGVLPESLYSIAALKALDLNNNTFVGGLSSDVANLTELMVLQVENNNLTEALPVVALSRLENLILFSSHGNQFAGSFEDICKVLSTRRESNPTYLQLFATDCSAISCSCCSECF</sequence>
<dbReference type="Gene3D" id="3.80.10.10">
    <property type="entry name" value="Ribonuclease Inhibitor"/>
    <property type="match status" value="1"/>
</dbReference>
<comment type="subcellular location">
    <subcellularLocation>
        <location evidence="1">Membrane</location>
    </subcellularLocation>
</comment>
<gene>
    <name evidence="7" type="ORF">FisN_5Hh139</name>
</gene>
<reference evidence="7 8" key="1">
    <citation type="journal article" date="2015" name="Plant Cell">
        <title>Oil accumulation by the oleaginous diatom Fistulifera solaris as revealed by the genome and transcriptome.</title>
        <authorList>
            <person name="Tanaka T."/>
            <person name="Maeda Y."/>
            <person name="Veluchamy A."/>
            <person name="Tanaka M."/>
            <person name="Abida H."/>
            <person name="Marechal E."/>
            <person name="Bowler C."/>
            <person name="Muto M."/>
            <person name="Sunaga Y."/>
            <person name="Tanaka M."/>
            <person name="Yoshino T."/>
            <person name="Taniguchi T."/>
            <person name="Fukuda Y."/>
            <person name="Nemoto M."/>
            <person name="Matsumoto M."/>
            <person name="Wong P.S."/>
            <person name="Aburatani S."/>
            <person name="Fujibuchi W."/>
        </authorList>
    </citation>
    <scope>NUCLEOTIDE SEQUENCE [LARGE SCALE GENOMIC DNA]</scope>
    <source>
        <strain evidence="7 8">JPCC DA0580</strain>
    </source>
</reference>